<sequence>MYEYRNLAPGQHLYDDCSLTEDGMIDAQYEESVVDSYHGNPMAECIGSPYSREELVKLNTHIIRMPSRKMLQKRTLETNLMSVDNIFDLMVSMPWHYTLDVAFRSVLQRTYGMRKLSINDTAGTPIIVGAKQIETHVSGRARVSEAVPGLSLIGISGCGKSRALNETLSRIPQVIVHNRGKFNQFIQINYITVVVNKQRDSKFLWDGIAKAIDEALQNPAGEYQTAMSRKRTLGEKMNYAATLCNTFNVGILILDEIEFLLQTEFRKSALENLVTFNNITNTALMTVGSQEAKEQLFTTFQMTRRFGKDIEASEYCRSIEAFRTIFRQFFMFQWFSNPDGSPVEPTDAMLRTMFFETKGTVGLLAEIYAEMNRIWLIENADGHAPAVDEKLVERAALSYAKKQHDMIEVEANPFGLSTDEETISNYIASLDAKSKEANIDAKISPEELVGHEKLVDDVTAAIRKSTQDYREDTIRSIADKTLLSETDIDVPQAVSKVMMALLKEKNDKVRRRHPSKPKYDIEAAKKELLDNQNSNSFSLKAFSDNEKNKE</sequence>
<dbReference type="InterPro" id="IPR049945">
    <property type="entry name" value="AAA_22"/>
</dbReference>
<protein>
    <submittedName>
        <fullName evidence="2">ATP-binding protein</fullName>
    </submittedName>
</protein>
<dbReference type="EMBL" id="JALBUR010000033">
    <property type="protein sequence ID" value="MDX8420359.1"/>
    <property type="molecule type" value="Genomic_DNA"/>
</dbReference>
<organism evidence="2 3">
    <name type="scientific">Grylomicrobium aquisgranensis</name>
    <dbReference type="NCBI Taxonomy" id="2926318"/>
    <lineage>
        <taxon>Bacteria</taxon>
        <taxon>Bacillati</taxon>
        <taxon>Bacillota</taxon>
        <taxon>Erysipelotrichia</taxon>
        <taxon>Erysipelotrichales</taxon>
        <taxon>Erysipelotrichaceae</taxon>
        <taxon>Grylomicrobium</taxon>
    </lineage>
</organism>
<keyword evidence="2" id="KW-0067">ATP-binding</keyword>
<gene>
    <name evidence="2" type="ORF">MOZ60_09705</name>
</gene>
<accession>A0AB35U9J7</accession>
<evidence type="ECO:0000313" key="3">
    <source>
        <dbReference type="Proteomes" id="UP001286174"/>
    </source>
</evidence>
<feature type="domain" description="ORC1/DEAH AAA+ ATPase" evidence="1">
    <location>
        <begin position="151"/>
        <end position="296"/>
    </location>
</feature>
<dbReference type="Pfam" id="PF13401">
    <property type="entry name" value="AAA_22"/>
    <property type="match status" value="1"/>
</dbReference>
<dbReference type="InterPro" id="IPR027417">
    <property type="entry name" value="P-loop_NTPase"/>
</dbReference>
<dbReference type="Proteomes" id="UP001286174">
    <property type="component" value="Unassembled WGS sequence"/>
</dbReference>
<proteinExistence type="predicted"/>
<keyword evidence="2" id="KW-0547">Nucleotide-binding</keyword>
<name>A0AB35U9J7_9FIRM</name>
<dbReference type="GO" id="GO:0016887">
    <property type="term" value="F:ATP hydrolysis activity"/>
    <property type="evidence" value="ECO:0007669"/>
    <property type="project" value="InterPro"/>
</dbReference>
<dbReference type="GO" id="GO:0005524">
    <property type="term" value="F:ATP binding"/>
    <property type="evidence" value="ECO:0007669"/>
    <property type="project" value="UniProtKB-KW"/>
</dbReference>
<keyword evidence="3" id="KW-1185">Reference proteome</keyword>
<dbReference type="SUPFAM" id="SSF52540">
    <property type="entry name" value="P-loop containing nucleoside triphosphate hydrolases"/>
    <property type="match status" value="1"/>
</dbReference>
<reference evidence="2 3" key="1">
    <citation type="submission" date="2022-03" db="EMBL/GenBank/DDBJ databases">
        <title>Novel taxa within the pig intestine.</title>
        <authorList>
            <person name="Wylensek D."/>
            <person name="Bishof K."/>
            <person name="Afrizal A."/>
            <person name="Clavel T."/>
        </authorList>
    </citation>
    <scope>NUCLEOTIDE SEQUENCE [LARGE SCALE GENOMIC DNA]</scope>
    <source>
        <strain evidence="2 3">CLA-KB-P133</strain>
    </source>
</reference>
<comment type="caution">
    <text evidence="2">The sequence shown here is derived from an EMBL/GenBank/DDBJ whole genome shotgun (WGS) entry which is preliminary data.</text>
</comment>
<dbReference type="RefSeq" id="WP_370596514.1">
    <property type="nucleotide sequence ID" value="NZ_JALBUR010000033.1"/>
</dbReference>
<evidence type="ECO:0000313" key="2">
    <source>
        <dbReference type="EMBL" id="MDX8420359.1"/>
    </source>
</evidence>
<evidence type="ECO:0000259" key="1">
    <source>
        <dbReference type="Pfam" id="PF13401"/>
    </source>
</evidence>
<dbReference type="Gene3D" id="3.40.50.300">
    <property type="entry name" value="P-loop containing nucleotide triphosphate hydrolases"/>
    <property type="match status" value="1"/>
</dbReference>
<dbReference type="AlphaFoldDB" id="A0AB35U9J7"/>